<dbReference type="GO" id="GO:0006633">
    <property type="term" value="P:fatty acid biosynthetic process"/>
    <property type="evidence" value="ECO:0007669"/>
    <property type="project" value="TreeGrafter"/>
</dbReference>
<dbReference type="GO" id="GO:0006637">
    <property type="term" value="P:acyl-CoA metabolic process"/>
    <property type="evidence" value="ECO:0007669"/>
    <property type="project" value="TreeGrafter"/>
</dbReference>
<evidence type="ECO:0000313" key="7">
    <source>
        <dbReference type="EMBL" id="SDX19660.1"/>
    </source>
</evidence>
<evidence type="ECO:0000256" key="1">
    <source>
        <dbReference type="ARBA" id="ARBA00006432"/>
    </source>
</evidence>
<dbReference type="GO" id="GO:0016405">
    <property type="term" value="F:CoA-ligase activity"/>
    <property type="evidence" value="ECO:0007669"/>
    <property type="project" value="UniProtKB-ARBA"/>
</dbReference>
<name>A0A1H2ZQ93_9RHOB</name>
<evidence type="ECO:0000313" key="8">
    <source>
        <dbReference type="Proteomes" id="UP000198539"/>
    </source>
</evidence>
<accession>A0A1H2ZQ93</accession>
<dbReference type="GO" id="GO:0015645">
    <property type="term" value="F:fatty acid ligase activity"/>
    <property type="evidence" value="ECO:0007669"/>
    <property type="project" value="TreeGrafter"/>
</dbReference>
<dbReference type="InterPro" id="IPR045851">
    <property type="entry name" value="AMP-bd_C_sf"/>
</dbReference>
<dbReference type="PANTHER" id="PTHR43605:SF10">
    <property type="entry name" value="ACYL-COA SYNTHETASE MEDIUM CHAIN FAMILY MEMBER 3"/>
    <property type="match status" value="1"/>
</dbReference>
<dbReference type="InterPro" id="IPR020845">
    <property type="entry name" value="AMP-binding_CS"/>
</dbReference>
<dbReference type="Pfam" id="PF13193">
    <property type="entry name" value="AMP-binding_C"/>
    <property type="match status" value="1"/>
</dbReference>
<reference evidence="7 8" key="1">
    <citation type="submission" date="2016-10" db="EMBL/GenBank/DDBJ databases">
        <authorList>
            <person name="de Groot N.N."/>
        </authorList>
    </citation>
    <scope>NUCLEOTIDE SEQUENCE [LARGE SCALE GENOMIC DNA]</scope>
    <source>
        <strain evidence="7 8">CGMCC 1.8894</strain>
    </source>
</reference>
<dbReference type="Gene3D" id="3.30.300.30">
    <property type="match status" value="1"/>
</dbReference>
<evidence type="ECO:0000259" key="5">
    <source>
        <dbReference type="Pfam" id="PF00501"/>
    </source>
</evidence>
<evidence type="ECO:0000256" key="2">
    <source>
        <dbReference type="ARBA" id="ARBA00022598"/>
    </source>
</evidence>
<keyword evidence="3" id="KW-0547">Nucleotide-binding</keyword>
<dbReference type="AlphaFoldDB" id="A0A1H2ZQ93"/>
<dbReference type="Pfam" id="PF00501">
    <property type="entry name" value="AMP-binding"/>
    <property type="match status" value="1"/>
</dbReference>
<dbReference type="InterPro" id="IPR051087">
    <property type="entry name" value="Mitochondrial_ACSM"/>
</dbReference>
<keyword evidence="4" id="KW-0067">ATP-binding</keyword>
<keyword evidence="2" id="KW-0436">Ligase</keyword>
<dbReference type="InterPro" id="IPR042099">
    <property type="entry name" value="ANL_N_sf"/>
</dbReference>
<protein>
    <submittedName>
        <fullName evidence="7">Acetyl-CoA synthetase</fullName>
    </submittedName>
</protein>
<feature type="domain" description="AMP-dependent synthetase/ligase" evidence="5">
    <location>
        <begin position="32"/>
        <end position="377"/>
    </location>
</feature>
<keyword evidence="8" id="KW-1185">Reference proteome</keyword>
<dbReference type="OrthoDB" id="9803968at2"/>
<proteinExistence type="inferred from homology"/>
<dbReference type="RefSeq" id="WP_092889345.1">
    <property type="nucleotide sequence ID" value="NZ_CP061498.1"/>
</dbReference>
<dbReference type="GO" id="GO:0005524">
    <property type="term" value="F:ATP binding"/>
    <property type="evidence" value="ECO:0007669"/>
    <property type="project" value="UniProtKB-KW"/>
</dbReference>
<dbReference type="Proteomes" id="UP000198539">
    <property type="component" value="Unassembled WGS sequence"/>
</dbReference>
<dbReference type="InterPro" id="IPR000873">
    <property type="entry name" value="AMP-dep_synth/lig_dom"/>
</dbReference>
<evidence type="ECO:0000256" key="3">
    <source>
        <dbReference type="ARBA" id="ARBA00022741"/>
    </source>
</evidence>
<gene>
    <name evidence="7" type="ORF">SAMN04488238_10630</name>
</gene>
<sequence>MLRPASSYRALRDGFRWNLPPRLNMARQACFDRAAAEPGGLALIDLTGETRVDLSFGDLAGMAHGLARHLAGAGVGPGDRVAVFRTQSPWTAAAHLAVWQLGAISVPLFKLFGPDALRVRLGDSGARHVVCDAEGAGALGGLSLPLHVPEDLTLERAPFPIADTGPEDPAVLIYTSGTTGAPKGALHGHLVLTGHLPGVEVSHDYLGQPGDCLWTPADWAWIGGLFDVLMPGLALGVPVVAARLPKFTSAACLKVIRAGTVRNVFFPPTALKMLRADGVRLPGLRSVASGGEPLGAQMLDWGRGAFGLTINEFYGQTECNMVASSCAGLFVTRPGCIGRAVPGFELAVLDDTGQPVADAEGEVAVARGAASMMLGYWQNAAATAEKFRGDWMLTGDRGIWDGPDLRFVGREDDVISSAGYRIGPSEIEDCLIRHASVSMAAVVGKPCALRGQAVVAYVVLSPGHTGDEALAQALKAHVGRNLSHHLTPREVTFVDSLPMTVTGKIIRRALKARAMAEAGDADDALDEGKTP</sequence>
<dbReference type="EMBL" id="FNOM01000006">
    <property type="protein sequence ID" value="SDX19660.1"/>
    <property type="molecule type" value="Genomic_DNA"/>
</dbReference>
<comment type="similarity">
    <text evidence="1">Belongs to the ATP-dependent AMP-binding enzyme family.</text>
</comment>
<feature type="domain" description="AMP-binding enzyme C-terminal" evidence="6">
    <location>
        <begin position="426"/>
        <end position="504"/>
    </location>
</feature>
<dbReference type="STRING" id="564137.SAMN04488238_10630"/>
<dbReference type="SUPFAM" id="SSF56801">
    <property type="entry name" value="Acetyl-CoA synthetase-like"/>
    <property type="match status" value="1"/>
</dbReference>
<organism evidence="7 8">
    <name type="scientific">Roseicitreum antarcticum</name>
    <dbReference type="NCBI Taxonomy" id="564137"/>
    <lineage>
        <taxon>Bacteria</taxon>
        <taxon>Pseudomonadati</taxon>
        <taxon>Pseudomonadota</taxon>
        <taxon>Alphaproteobacteria</taxon>
        <taxon>Rhodobacterales</taxon>
        <taxon>Paracoccaceae</taxon>
        <taxon>Roseicitreum</taxon>
    </lineage>
</organism>
<evidence type="ECO:0000256" key="4">
    <source>
        <dbReference type="ARBA" id="ARBA00022840"/>
    </source>
</evidence>
<dbReference type="GO" id="GO:0004321">
    <property type="term" value="F:fatty-acyl-CoA synthase activity"/>
    <property type="evidence" value="ECO:0007669"/>
    <property type="project" value="TreeGrafter"/>
</dbReference>
<dbReference type="InterPro" id="IPR025110">
    <property type="entry name" value="AMP-bd_C"/>
</dbReference>
<evidence type="ECO:0000259" key="6">
    <source>
        <dbReference type="Pfam" id="PF13193"/>
    </source>
</evidence>
<dbReference type="Gene3D" id="3.40.50.12780">
    <property type="entry name" value="N-terminal domain of ligase-like"/>
    <property type="match status" value="1"/>
</dbReference>
<dbReference type="PANTHER" id="PTHR43605">
    <property type="entry name" value="ACYL-COENZYME A SYNTHETASE"/>
    <property type="match status" value="1"/>
</dbReference>
<dbReference type="PROSITE" id="PS00455">
    <property type="entry name" value="AMP_BINDING"/>
    <property type="match status" value="1"/>
</dbReference>